<dbReference type="RefSeq" id="WP_154318679.1">
    <property type="nucleotide sequence ID" value="NZ_CAJGAA010000002.1"/>
</dbReference>
<comment type="caution">
    <text evidence="1">The sequence shown here is derived from an EMBL/GenBank/DDBJ whole genome shotgun (WGS) entry which is preliminary data.</text>
</comment>
<dbReference type="EMBL" id="WKKF01000002">
    <property type="protein sequence ID" value="MRX54662.1"/>
    <property type="molecule type" value="Genomic_DNA"/>
</dbReference>
<keyword evidence="2" id="KW-1185">Reference proteome</keyword>
<dbReference type="AlphaFoldDB" id="A0A6I2MBJ8"/>
<evidence type="ECO:0000313" key="1">
    <source>
        <dbReference type="EMBL" id="MRX54662.1"/>
    </source>
</evidence>
<dbReference type="Proteomes" id="UP000441585">
    <property type="component" value="Unassembled WGS sequence"/>
</dbReference>
<proteinExistence type="predicted"/>
<protein>
    <submittedName>
        <fullName evidence="1">Uncharacterized protein</fullName>
    </submittedName>
</protein>
<organism evidence="1 2">
    <name type="scientific">Metabacillus idriensis</name>
    <dbReference type="NCBI Taxonomy" id="324768"/>
    <lineage>
        <taxon>Bacteria</taxon>
        <taxon>Bacillati</taxon>
        <taxon>Bacillota</taxon>
        <taxon>Bacilli</taxon>
        <taxon>Bacillales</taxon>
        <taxon>Bacillaceae</taxon>
        <taxon>Metabacillus</taxon>
    </lineage>
</organism>
<reference evidence="1 2" key="1">
    <citation type="submission" date="2019-11" db="EMBL/GenBank/DDBJ databases">
        <title>Bacillus idriensis genome.</title>
        <authorList>
            <person name="Konopka E.N."/>
            <person name="Newman J.D."/>
        </authorList>
    </citation>
    <scope>NUCLEOTIDE SEQUENCE [LARGE SCALE GENOMIC DNA]</scope>
    <source>
        <strain evidence="1 2">DSM 19097</strain>
    </source>
</reference>
<sequence length="120" mass="14335">MALEKYPVMSELGDYKVEIVKQHVALGAYRWIAKVYVKRQTPRFYQRKFKLIYEKETGWSQYEEIANNLVAFAQDAVFDYEYSVYKKERDRRTQEKSIEEFVNWDGMIRENEGADAIDGN</sequence>
<name>A0A6I2MBJ8_9BACI</name>
<gene>
    <name evidence="1" type="ORF">GJU41_11830</name>
</gene>
<evidence type="ECO:0000313" key="2">
    <source>
        <dbReference type="Proteomes" id="UP000441585"/>
    </source>
</evidence>
<accession>A0A6I2MBJ8</accession>